<name>A0A0D2WTG5_CAPO3</name>
<dbReference type="CDD" id="cd00839">
    <property type="entry name" value="MPP_PAPs"/>
    <property type="match status" value="1"/>
</dbReference>
<gene>
    <name evidence="7" type="ORF">CAOG_006175</name>
</gene>
<dbReference type="PANTHER" id="PTHR45867">
    <property type="entry name" value="PURPLE ACID PHOSPHATASE"/>
    <property type="match status" value="1"/>
</dbReference>
<dbReference type="Pfam" id="PF16656">
    <property type="entry name" value="Pur_ac_phosph_N"/>
    <property type="match status" value="1"/>
</dbReference>
<dbReference type="OMA" id="TRAHWSW"/>
<dbReference type="InterPro" id="IPR041792">
    <property type="entry name" value="MPP_PAP"/>
</dbReference>
<dbReference type="PROSITE" id="PS51257">
    <property type="entry name" value="PROKAR_LIPOPROTEIN"/>
    <property type="match status" value="1"/>
</dbReference>
<dbReference type="PhylomeDB" id="A0A0D2WTG5"/>
<dbReference type="InterPro" id="IPR015914">
    <property type="entry name" value="PAPs_N"/>
</dbReference>
<feature type="domain" description="Purple acid phosphatase C-terminal" evidence="5">
    <location>
        <begin position="354"/>
        <end position="404"/>
    </location>
</feature>
<dbReference type="InterPro" id="IPR004843">
    <property type="entry name" value="Calcineurin-like_PHP"/>
</dbReference>
<dbReference type="STRING" id="595528.A0A0D2WTG5"/>
<dbReference type="InterPro" id="IPR025733">
    <property type="entry name" value="PAPs_C"/>
</dbReference>
<dbReference type="AlphaFoldDB" id="A0A0D2WTG5"/>
<dbReference type="GO" id="GO:0003993">
    <property type="term" value="F:acid phosphatase activity"/>
    <property type="evidence" value="ECO:0007669"/>
    <property type="project" value="UniProtKB-EC"/>
</dbReference>
<dbReference type="SUPFAM" id="SSF56300">
    <property type="entry name" value="Metallo-dependent phosphatases"/>
    <property type="match status" value="1"/>
</dbReference>
<keyword evidence="1 3" id="KW-0732">Signal</keyword>
<dbReference type="Pfam" id="PF00149">
    <property type="entry name" value="Metallophos"/>
    <property type="match status" value="1"/>
</dbReference>
<keyword evidence="3" id="KW-0378">Hydrolase</keyword>
<dbReference type="InterPro" id="IPR008963">
    <property type="entry name" value="Purple_acid_Pase-like_N"/>
</dbReference>
<dbReference type="EC" id="3.1.3.2" evidence="3"/>
<evidence type="ECO:0000259" key="6">
    <source>
        <dbReference type="Pfam" id="PF16656"/>
    </source>
</evidence>
<evidence type="ECO:0000259" key="4">
    <source>
        <dbReference type="Pfam" id="PF00149"/>
    </source>
</evidence>
<dbReference type="GO" id="GO:0046872">
    <property type="term" value="F:metal ion binding"/>
    <property type="evidence" value="ECO:0007669"/>
    <property type="project" value="InterPro"/>
</dbReference>
<dbReference type="OrthoDB" id="45007at2759"/>
<evidence type="ECO:0000259" key="5">
    <source>
        <dbReference type="Pfam" id="PF14008"/>
    </source>
</evidence>
<evidence type="ECO:0000256" key="2">
    <source>
        <dbReference type="ARBA" id="ARBA00023180"/>
    </source>
</evidence>
<dbReference type="Gene3D" id="2.60.40.380">
    <property type="entry name" value="Purple acid phosphatase-like, N-terminal"/>
    <property type="match status" value="1"/>
</dbReference>
<sequence length="503" mass="56188">MFSRFSLLVLCATFACVAALPDQVHIAITGNPGERVVSWVTAYTADTIVQYGSSASALTQEAKGDETTYRTSTTLLARTLHLHDVLLSGLQLNSRYYYRVGDSVSGWSEVFYFDTKIDVPNTPVDIIIYGDMGVSNSNQTRDLLVDEIQAGFSSLIIHTGDFAYNMQDADGVVGDTFMNLIQPIAARVPYMVCVGNHENDGRNFSQYQARFNGISRYTATTKTNLYYSFNVNYVHFVAFSTEMYYNTNQTIAEQYAWLEADLAQAVANRDKQPWIVLFGHRPIYCSNVDDMPDCSSDARTLREGPYSIDNLLAKYNVDIFYSAHEHSYELTWPVSKGQWQEFPNPNVYVNPIYTVNIIAGAAGCPEDLSYFDSVFYGPWSNYRSASYGYGHFMAHNATHLHWTQNIAEGAEGTNDLWIIKGNATEVAEHAHNFGFPPSPAPVDECDEYCFATCSSVAHRQGKSVEETHTSCGASCNCDTRVSAGKGHEIGKKVRVERSRILRH</sequence>
<evidence type="ECO:0000313" key="7">
    <source>
        <dbReference type="EMBL" id="KJE95760.1"/>
    </source>
</evidence>
<dbReference type="InterPro" id="IPR029052">
    <property type="entry name" value="Metallo-depent_PP-like"/>
</dbReference>
<keyword evidence="2" id="KW-0325">Glycoprotein</keyword>
<evidence type="ECO:0000313" key="8">
    <source>
        <dbReference type="Proteomes" id="UP000008743"/>
    </source>
</evidence>
<dbReference type="eggNOG" id="KOG1378">
    <property type="taxonomic scope" value="Eukaryota"/>
</dbReference>
<dbReference type="Pfam" id="PF14008">
    <property type="entry name" value="Metallophos_C"/>
    <property type="match status" value="1"/>
</dbReference>
<proteinExistence type="inferred from homology"/>
<protein>
    <recommendedName>
        <fullName evidence="3">Purple acid phosphatase</fullName>
        <ecNumber evidence="3">3.1.3.2</ecNumber>
    </recommendedName>
</protein>
<dbReference type="RefSeq" id="XP_004345765.1">
    <property type="nucleotide sequence ID" value="XM_004345715.2"/>
</dbReference>
<evidence type="ECO:0000256" key="3">
    <source>
        <dbReference type="RuleBase" id="RU361203"/>
    </source>
</evidence>
<comment type="similarity">
    <text evidence="3">Belongs to the metallophosphoesterase superfamily. Purple acid phosphatase family.</text>
</comment>
<evidence type="ECO:0000256" key="1">
    <source>
        <dbReference type="ARBA" id="ARBA00022729"/>
    </source>
</evidence>
<accession>A0A0D2WTG5</accession>
<dbReference type="Gene3D" id="3.60.21.10">
    <property type="match status" value="1"/>
</dbReference>
<comment type="catalytic activity">
    <reaction evidence="3">
        <text>a phosphate monoester + H2O = an alcohol + phosphate</text>
        <dbReference type="Rhea" id="RHEA:15017"/>
        <dbReference type="ChEBI" id="CHEBI:15377"/>
        <dbReference type="ChEBI" id="CHEBI:30879"/>
        <dbReference type="ChEBI" id="CHEBI:43474"/>
        <dbReference type="ChEBI" id="CHEBI:67140"/>
        <dbReference type="EC" id="3.1.3.2"/>
    </reaction>
</comment>
<dbReference type="EMBL" id="KE346369">
    <property type="protein sequence ID" value="KJE95760.1"/>
    <property type="molecule type" value="Genomic_DNA"/>
</dbReference>
<feature type="chain" id="PRO_5005113013" description="Purple acid phosphatase" evidence="3">
    <location>
        <begin position="20"/>
        <end position="503"/>
    </location>
</feature>
<dbReference type="InParanoid" id="A0A0D2WTG5"/>
<feature type="signal peptide" evidence="3">
    <location>
        <begin position="1"/>
        <end position="19"/>
    </location>
</feature>
<dbReference type="Proteomes" id="UP000008743">
    <property type="component" value="Unassembled WGS sequence"/>
</dbReference>
<reference evidence="8" key="1">
    <citation type="submission" date="2011-02" db="EMBL/GenBank/DDBJ databases">
        <title>The Genome Sequence of Capsaspora owczarzaki ATCC 30864.</title>
        <authorList>
            <person name="Russ C."/>
            <person name="Cuomo C."/>
            <person name="Burger G."/>
            <person name="Gray M.W."/>
            <person name="Holland P.W.H."/>
            <person name="King N."/>
            <person name="Lang F.B.F."/>
            <person name="Roger A.J."/>
            <person name="Ruiz-Trillo I."/>
            <person name="Young S.K."/>
            <person name="Zeng Q."/>
            <person name="Gargeya S."/>
            <person name="Alvarado L."/>
            <person name="Berlin A."/>
            <person name="Chapman S.B."/>
            <person name="Chen Z."/>
            <person name="Freedman E."/>
            <person name="Gellesch M."/>
            <person name="Goldberg J."/>
            <person name="Griggs A."/>
            <person name="Gujja S."/>
            <person name="Heilman E."/>
            <person name="Heiman D."/>
            <person name="Howarth C."/>
            <person name="Mehta T."/>
            <person name="Neiman D."/>
            <person name="Pearson M."/>
            <person name="Roberts A."/>
            <person name="Saif S."/>
            <person name="Shea T."/>
            <person name="Shenoy N."/>
            <person name="Sisk P."/>
            <person name="Stolte C."/>
            <person name="Sykes S."/>
            <person name="White J."/>
            <person name="Yandava C."/>
            <person name="Haas B."/>
            <person name="Nusbaum C."/>
            <person name="Birren B."/>
        </authorList>
    </citation>
    <scope>NUCLEOTIDE SEQUENCE</scope>
    <source>
        <strain evidence="8">ATCC 30864</strain>
    </source>
</reference>
<dbReference type="SUPFAM" id="SSF49363">
    <property type="entry name" value="Purple acid phosphatase, N-terminal domain"/>
    <property type="match status" value="1"/>
</dbReference>
<feature type="domain" description="Calcineurin-like phosphoesterase" evidence="4">
    <location>
        <begin position="126"/>
        <end position="328"/>
    </location>
</feature>
<organism evidence="7 8">
    <name type="scientific">Capsaspora owczarzaki (strain ATCC 30864)</name>
    <dbReference type="NCBI Taxonomy" id="595528"/>
    <lineage>
        <taxon>Eukaryota</taxon>
        <taxon>Filasterea</taxon>
        <taxon>Capsaspora</taxon>
    </lineage>
</organism>
<keyword evidence="8" id="KW-1185">Reference proteome</keyword>
<feature type="domain" description="Purple acid phosphatase N-terminal" evidence="6">
    <location>
        <begin position="21"/>
        <end position="115"/>
    </location>
</feature>